<keyword evidence="2" id="KW-1185">Reference proteome</keyword>
<organism evidence="1 2">
    <name type="scientific">Jiangella asiatica</name>
    <dbReference type="NCBI Taxonomy" id="2530372"/>
    <lineage>
        <taxon>Bacteria</taxon>
        <taxon>Bacillati</taxon>
        <taxon>Actinomycetota</taxon>
        <taxon>Actinomycetes</taxon>
        <taxon>Jiangellales</taxon>
        <taxon>Jiangellaceae</taxon>
        <taxon>Jiangella</taxon>
    </lineage>
</organism>
<protein>
    <submittedName>
        <fullName evidence="1">Uncharacterized protein</fullName>
    </submittedName>
</protein>
<dbReference type="EMBL" id="SMKZ01000076">
    <property type="protein sequence ID" value="TDD97246.1"/>
    <property type="molecule type" value="Genomic_DNA"/>
</dbReference>
<evidence type="ECO:0000313" key="1">
    <source>
        <dbReference type="EMBL" id="TDD97246.1"/>
    </source>
</evidence>
<dbReference type="RefSeq" id="WP_131901511.1">
    <property type="nucleotide sequence ID" value="NZ_SMKZ01000076.1"/>
</dbReference>
<dbReference type="OrthoDB" id="5173766at2"/>
<comment type="caution">
    <text evidence="1">The sequence shown here is derived from an EMBL/GenBank/DDBJ whole genome shotgun (WGS) entry which is preliminary data.</text>
</comment>
<name>A0A4R5CEA1_9ACTN</name>
<gene>
    <name evidence="1" type="ORF">E1269_29805</name>
</gene>
<dbReference type="InParanoid" id="A0A4R5CEA1"/>
<dbReference type="AlphaFoldDB" id="A0A4R5CEA1"/>
<accession>A0A4R5CEA1</accession>
<proteinExistence type="predicted"/>
<dbReference type="Proteomes" id="UP000294739">
    <property type="component" value="Unassembled WGS sequence"/>
</dbReference>
<evidence type="ECO:0000313" key="2">
    <source>
        <dbReference type="Proteomes" id="UP000294739"/>
    </source>
</evidence>
<sequence length="373" mass="39307">MALARSSDQGELRAAIEGLLRTWVDLDRQADNAARASREQAHRVARQLVGLRQPGLSGLADEVTGIGTLMSADVTRKLAEVRAPYVAEVHQLLGLLAPLHGVASVPPLAWSSAAVADLAGAFPAGFARDYVADLVKSVERSVTLELEAAGRVVSQPDVDGVMVALGSGFSDAHRAEGVALLRDAICHAVQRHGPQISDDAQLARLIWLKDPSGQNSWQITSNESVQTGHRCGVVCGGFTSSAALAKPIEALLEVAHERAGDLATFLSRNAGLSSSIGVHVSAQLARLEPGDASGYHGAGTGTRETRRDWVKARAFGLAEGRATVYGVAYDPIATGTDPGATLVFKKSGNDWRMVTCYPVGEPKPTDARLEDLT</sequence>
<reference evidence="1 2" key="1">
    <citation type="submission" date="2019-03" db="EMBL/GenBank/DDBJ databases">
        <title>Draft genome sequences of novel Actinobacteria.</title>
        <authorList>
            <person name="Sahin N."/>
            <person name="Ay H."/>
            <person name="Saygin H."/>
        </authorList>
    </citation>
    <scope>NUCLEOTIDE SEQUENCE [LARGE SCALE GENOMIC DNA]</scope>
    <source>
        <strain evidence="1 2">5K138</strain>
    </source>
</reference>